<evidence type="ECO:0000256" key="1">
    <source>
        <dbReference type="ARBA" id="ARBA00022729"/>
    </source>
</evidence>
<accession>A0A7X6FTL2</accession>
<sequence length="217" mass="21410">MQFASDGYRLAGGVLTLQSQNATTPEIRVGDSSAASANWAATIDNVIVGVDGIAKTGAGTLVLNANNVYSGGTRISAGALSVSSDSNMGDANGGLTLDGGTLRITGTGFSQTARSVTMTGNGGGFDIADAAARFTLSQALSGSGALVKSGDGTLVLSGANSYSGGTLVSGGTLRGDAASLQGNITNNARLVFDQQSDGTFAGDLPALAHWSNQAAAR</sequence>
<reference evidence="2 3" key="1">
    <citation type="submission" date="2020-04" db="EMBL/GenBank/DDBJ databases">
        <title>Whole genome sequencing of clinical and environmental type strains of Ochrobactrum.</title>
        <authorList>
            <person name="Dharne M."/>
        </authorList>
    </citation>
    <scope>NUCLEOTIDE SEQUENCE [LARGE SCALE GENOMIC DNA]</scope>
    <source>
        <strain evidence="2 3">DSM 13340</strain>
    </source>
</reference>
<organism evidence="2 3">
    <name type="scientific">Brucella tritici</name>
    <dbReference type="NCBI Taxonomy" id="94626"/>
    <lineage>
        <taxon>Bacteria</taxon>
        <taxon>Pseudomonadati</taxon>
        <taxon>Pseudomonadota</taxon>
        <taxon>Alphaproteobacteria</taxon>
        <taxon>Hyphomicrobiales</taxon>
        <taxon>Brucellaceae</taxon>
        <taxon>Brucella/Ochrobactrum group</taxon>
        <taxon>Brucella</taxon>
    </lineage>
</organism>
<keyword evidence="1" id="KW-0732">Signal</keyword>
<dbReference type="NCBIfam" id="TIGR02601">
    <property type="entry name" value="autotrns_rpt"/>
    <property type="match status" value="2"/>
</dbReference>
<evidence type="ECO:0008006" key="4">
    <source>
        <dbReference type="Google" id="ProtNLM"/>
    </source>
</evidence>
<dbReference type="InterPro" id="IPR011050">
    <property type="entry name" value="Pectin_lyase_fold/virulence"/>
</dbReference>
<dbReference type="EMBL" id="JAAXZB010000002">
    <property type="protein sequence ID" value="NKW10840.1"/>
    <property type="molecule type" value="Genomic_DNA"/>
</dbReference>
<dbReference type="Proteomes" id="UP000558475">
    <property type="component" value="Unassembled WGS sequence"/>
</dbReference>
<dbReference type="PANTHER" id="PTHR35037:SF3">
    <property type="entry name" value="C-TERMINAL REGION OF AIDA-LIKE PROTEIN"/>
    <property type="match status" value="1"/>
</dbReference>
<dbReference type="InterPro" id="IPR051551">
    <property type="entry name" value="Autotransporter_adhesion"/>
</dbReference>
<proteinExistence type="predicted"/>
<name>A0A7X6FTL2_9HYPH</name>
<dbReference type="SUPFAM" id="SSF51126">
    <property type="entry name" value="Pectin lyase-like"/>
    <property type="match status" value="1"/>
</dbReference>
<dbReference type="Gene3D" id="2.160.20.20">
    <property type="match status" value="1"/>
</dbReference>
<comment type="caution">
    <text evidence="2">The sequence shown here is derived from an EMBL/GenBank/DDBJ whole genome shotgun (WGS) entry which is preliminary data.</text>
</comment>
<dbReference type="InterPro" id="IPR012332">
    <property type="entry name" value="Autotransporter_pectin_lyase_C"/>
</dbReference>
<protein>
    <recommendedName>
        <fullName evidence="4">Outer membrane autotransporter</fullName>
    </recommendedName>
</protein>
<evidence type="ECO:0000313" key="2">
    <source>
        <dbReference type="EMBL" id="NKW10840.1"/>
    </source>
</evidence>
<gene>
    <name evidence="2" type="ORF">HGG76_21805</name>
</gene>
<dbReference type="PANTHER" id="PTHR35037">
    <property type="entry name" value="C-TERMINAL REGION OF AIDA-LIKE PROTEIN"/>
    <property type="match status" value="1"/>
</dbReference>
<evidence type="ECO:0000313" key="3">
    <source>
        <dbReference type="Proteomes" id="UP000558475"/>
    </source>
</evidence>
<dbReference type="AlphaFoldDB" id="A0A7X6FTL2"/>
<dbReference type="InterPro" id="IPR013425">
    <property type="entry name" value="Autotrns_rpt"/>
</dbReference>
<dbReference type="Pfam" id="PF12951">
    <property type="entry name" value="PATR"/>
    <property type="match status" value="2"/>
</dbReference>